<sequence>MLPKAEDRDKVPVFDLTRPLRCRWADKNKDAADKALQPRTPAEVASSHILNFIALGESYKKLESKCNKYLIFISFMPYAEQKSYMDGGKKKSSQPP</sequence>
<reference evidence="2" key="2">
    <citation type="submission" date="2019-02" db="EMBL/GenBank/DDBJ databases">
        <title>Opniocepnalus argus Var Kimnra genome.</title>
        <authorList>
            <person name="Zhou C."/>
            <person name="Xiao S."/>
        </authorList>
    </citation>
    <scope>NUCLEOTIDE SEQUENCE [LARGE SCALE GENOMIC DNA]</scope>
</reference>
<protein>
    <submittedName>
        <fullName evidence="1">Uncharacterized protein</fullName>
    </submittedName>
</protein>
<name>A0A6G1PYR2_CHAAH</name>
<gene>
    <name evidence="1" type="ORF">EXN66_Car010794</name>
</gene>
<dbReference type="AlphaFoldDB" id="A0A6G1PYR2"/>
<proteinExistence type="predicted"/>
<dbReference type="EMBL" id="CM015721">
    <property type="protein sequence ID" value="KAF3695118.1"/>
    <property type="molecule type" value="Genomic_DNA"/>
</dbReference>
<evidence type="ECO:0000313" key="2">
    <source>
        <dbReference type="Proteomes" id="UP000503349"/>
    </source>
</evidence>
<evidence type="ECO:0000313" key="1">
    <source>
        <dbReference type="EMBL" id="KAF3695118.1"/>
    </source>
</evidence>
<accession>A0A6G1PYR2</accession>
<dbReference type="Proteomes" id="UP000503349">
    <property type="component" value="Chromosome 10"/>
</dbReference>
<keyword evidence="2" id="KW-1185">Reference proteome</keyword>
<organism evidence="1 2">
    <name type="scientific">Channa argus</name>
    <name type="common">Northern snakehead</name>
    <name type="synonym">Ophicephalus argus</name>
    <dbReference type="NCBI Taxonomy" id="215402"/>
    <lineage>
        <taxon>Eukaryota</taxon>
        <taxon>Metazoa</taxon>
        <taxon>Chordata</taxon>
        <taxon>Craniata</taxon>
        <taxon>Vertebrata</taxon>
        <taxon>Euteleostomi</taxon>
        <taxon>Actinopterygii</taxon>
        <taxon>Neopterygii</taxon>
        <taxon>Teleostei</taxon>
        <taxon>Neoteleostei</taxon>
        <taxon>Acanthomorphata</taxon>
        <taxon>Anabantaria</taxon>
        <taxon>Anabantiformes</taxon>
        <taxon>Channoidei</taxon>
        <taxon>Channidae</taxon>
        <taxon>Channa</taxon>
    </lineage>
</organism>
<reference evidence="1 2" key="1">
    <citation type="submission" date="2019-02" db="EMBL/GenBank/DDBJ databases">
        <title>Opniocepnalus argus genome.</title>
        <authorList>
            <person name="Zhou C."/>
            <person name="Xiao S."/>
        </authorList>
    </citation>
    <scope>NUCLEOTIDE SEQUENCE [LARGE SCALE GENOMIC DNA]</scope>
    <source>
        <strain evidence="1">OARG1902GOOAL</strain>
        <tissue evidence="1">Muscle</tissue>
    </source>
</reference>